<dbReference type="Proteomes" id="UP001519460">
    <property type="component" value="Unassembled WGS sequence"/>
</dbReference>
<evidence type="ECO:0000256" key="1">
    <source>
        <dbReference type="SAM" id="MobiDB-lite"/>
    </source>
</evidence>
<gene>
    <name evidence="3" type="ORF">BaRGS_00001407</name>
</gene>
<name>A0ABD0M7H7_9CAEN</name>
<feature type="transmembrane region" description="Helical" evidence="2">
    <location>
        <begin position="58"/>
        <end position="80"/>
    </location>
</feature>
<feature type="region of interest" description="Disordered" evidence="1">
    <location>
        <begin position="87"/>
        <end position="112"/>
    </location>
</feature>
<organism evidence="3 4">
    <name type="scientific">Batillaria attramentaria</name>
    <dbReference type="NCBI Taxonomy" id="370345"/>
    <lineage>
        <taxon>Eukaryota</taxon>
        <taxon>Metazoa</taxon>
        <taxon>Spiralia</taxon>
        <taxon>Lophotrochozoa</taxon>
        <taxon>Mollusca</taxon>
        <taxon>Gastropoda</taxon>
        <taxon>Caenogastropoda</taxon>
        <taxon>Sorbeoconcha</taxon>
        <taxon>Cerithioidea</taxon>
        <taxon>Batillariidae</taxon>
        <taxon>Batillaria</taxon>
    </lineage>
</organism>
<protein>
    <submittedName>
        <fullName evidence="3">Uncharacterized protein</fullName>
    </submittedName>
</protein>
<dbReference type="AlphaFoldDB" id="A0ABD0M7H7"/>
<keyword evidence="4" id="KW-1185">Reference proteome</keyword>
<reference evidence="3 4" key="1">
    <citation type="journal article" date="2023" name="Sci. Data">
        <title>Genome assembly of the Korean intertidal mud-creeper Batillaria attramentaria.</title>
        <authorList>
            <person name="Patra A.K."/>
            <person name="Ho P.T."/>
            <person name="Jun S."/>
            <person name="Lee S.J."/>
            <person name="Kim Y."/>
            <person name="Won Y.J."/>
        </authorList>
    </citation>
    <scope>NUCLEOTIDE SEQUENCE [LARGE SCALE GENOMIC DNA]</scope>
    <source>
        <strain evidence="3">Wonlab-2016</strain>
    </source>
</reference>
<proteinExistence type="predicted"/>
<dbReference type="EMBL" id="JACVVK020000004">
    <property type="protein sequence ID" value="KAK7507472.1"/>
    <property type="molecule type" value="Genomic_DNA"/>
</dbReference>
<accession>A0ABD0M7H7</accession>
<keyword evidence="2" id="KW-0472">Membrane</keyword>
<comment type="caution">
    <text evidence="3">The sequence shown here is derived from an EMBL/GenBank/DDBJ whole genome shotgun (WGS) entry which is preliminary data.</text>
</comment>
<feature type="compositionally biased region" description="Polar residues" evidence="1">
    <location>
        <begin position="101"/>
        <end position="112"/>
    </location>
</feature>
<evidence type="ECO:0000256" key="2">
    <source>
        <dbReference type="SAM" id="Phobius"/>
    </source>
</evidence>
<keyword evidence="2" id="KW-0812">Transmembrane</keyword>
<keyword evidence="2" id="KW-1133">Transmembrane helix</keyword>
<evidence type="ECO:0000313" key="3">
    <source>
        <dbReference type="EMBL" id="KAK7507472.1"/>
    </source>
</evidence>
<evidence type="ECO:0000313" key="4">
    <source>
        <dbReference type="Proteomes" id="UP001519460"/>
    </source>
</evidence>
<sequence>MVPRPLYKPPRCRRIYLSRGRSGAKSRCLLLFSNGAWYHASHFQGKASRDRLHTDRDWGLAWSGFTVVHVVLSLLLAHFYTGGTTAAPAGKAGRSKPEPHTQPQSTHTQVNM</sequence>